<reference evidence="2 3" key="1">
    <citation type="submission" date="2018-06" db="EMBL/GenBank/DDBJ databases">
        <title>WGS assembly of Brassica rapa FPsc.</title>
        <authorList>
            <person name="Bowman J."/>
            <person name="Kohchi T."/>
            <person name="Yamato K."/>
            <person name="Jenkins J."/>
            <person name="Shu S."/>
            <person name="Ishizaki K."/>
            <person name="Yamaoka S."/>
            <person name="Nishihama R."/>
            <person name="Nakamura Y."/>
            <person name="Berger F."/>
            <person name="Adam C."/>
            <person name="Aki S."/>
            <person name="Althoff F."/>
            <person name="Araki T."/>
            <person name="Arteaga-Vazquez M."/>
            <person name="Balasubrmanian S."/>
            <person name="Bauer D."/>
            <person name="Boehm C."/>
            <person name="Briginshaw L."/>
            <person name="Caballero-Perez J."/>
            <person name="Catarino B."/>
            <person name="Chen F."/>
            <person name="Chiyoda S."/>
            <person name="Chovatia M."/>
            <person name="Davies K."/>
            <person name="Delmans M."/>
            <person name="Demura T."/>
            <person name="Dierschke T."/>
            <person name="Dolan L."/>
            <person name="Dorantes-Acosta A."/>
            <person name="Eklund D."/>
            <person name="Florent S."/>
            <person name="Flores-Sandoval E."/>
            <person name="Fujiyama A."/>
            <person name="Fukuzawa H."/>
            <person name="Galik B."/>
            <person name="Grimanelli D."/>
            <person name="Grimwood J."/>
            <person name="Grossniklaus U."/>
            <person name="Hamada T."/>
            <person name="Haseloff J."/>
            <person name="Hetherington A."/>
            <person name="Higo A."/>
            <person name="Hirakawa Y."/>
            <person name="Hundley H."/>
            <person name="Ikeda Y."/>
            <person name="Inoue K."/>
            <person name="Inoue S."/>
            <person name="Ishida S."/>
            <person name="Jia Q."/>
            <person name="Kakita M."/>
            <person name="Kanazawa T."/>
            <person name="Kawai Y."/>
            <person name="Kawashima T."/>
            <person name="Kennedy M."/>
            <person name="Kinose K."/>
            <person name="Kinoshita T."/>
            <person name="Kohara Y."/>
            <person name="Koide E."/>
            <person name="Komatsu K."/>
            <person name="Kopischke S."/>
            <person name="Kubo M."/>
            <person name="Kyozuka J."/>
            <person name="Lagercrantz U."/>
            <person name="Lin S."/>
            <person name="Lindquist E."/>
            <person name="Lipzen A."/>
            <person name="Lu C."/>
            <person name="Luna E."/>
            <person name="Martienssen R."/>
            <person name="Minamino N."/>
            <person name="Mizutani M."/>
            <person name="Mizutani M."/>
            <person name="Mochizuki N."/>
            <person name="Monte I."/>
            <person name="Mosher R."/>
            <person name="Nagasaki H."/>
            <person name="Nakagami H."/>
            <person name="Naramoto S."/>
            <person name="Nishitani K."/>
            <person name="Ohtani M."/>
            <person name="Okamoto T."/>
            <person name="Okumura M."/>
            <person name="Phillips J."/>
            <person name="Pollak B."/>
            <person name="Reinders A."/>
            <person name="Roevekamp M."/>
            <person name="Sano R."/>
            <person name="Sawa S."/>
            <person name="Schmid M."/>
            <person name="Shirakawa M."/>
            <person name="Solano R."/>
            <person name="Spunde A."/>
            <person name="Suetsugu N."/>
            <person name="Sugano S."/>
            <person name="Sugiyama A."/>
            <person name="Sun R."/>
            <person name="Suzuki Y."/>
            <person name="Takenaka M."/>
            <person name="Takezawa D."/>
            <person name="Tomogane H."/>
            <person name="Tsuzuki M."/>
            <person name="Ueda T."/>
            <person name="Umeda M."/>
            <person name="Ward J."/>
            <person name="Watanabe Y."/>
            <person name="Yazaki K."/>
            <person name="Yokoyama R."/>
            <person name="Yoshitake Y."/>
            <person name="Yotsui I."/>
            <person name="Zachgo S."/>
            <person name="Schmutz J."/>
        </authorList>
    </citation>
    <scope>NUCLEOTIDE SEQUENCE [LARGE SCALE GENOMIC DNA]</scope>
    <source>
        <strain evidence="3">cv. B-3</strain>
    </source>
</reference>
<gene>
    <name evidence="2" type="ORF">BRARA_F03881</name>
</gene>
<keyword evidence="1" id="KW-0812">Transmembrane</keyword>
<organism evidence="2 3">
    <name type="scientific">Brassica campestris</name>
    <name type="common">Field mustard</name>
    <dbReference type="NCBI Taxonomy" id="3711"/>
    <lineage>
        <taxon>Eukaryota</taxon>
        <taxon>Viridiplantae</taxon>
        <taxon>Streptophyta</taxon>
        <taxon>Embryophyta</taxon>
        <taxon>Tracheophyta</taxon>
        <taxon>Spermatophyta</taxon>
        <taxon>Magnoliopsida</taxon>
        <taxon>eudicotyledons</taxon>
        <taxon>Gunneridae</taxon>
        <taxon>Pentapetalae</taxon>
        <taxon>rosids</taxon>
        <taxon>malvids</taxon>
        <taxon>Brassicales</taxon>
        <taxon>Brassicaceae</taxon>
        <taxon>Brassiceae</taxon>
        <taxon>Brassica</taxon>
    </lineage>
</organism>
<dbReference type="EMBL" id="CM010633">
    <property type="protein sequence ID" value="RID60751.1"/>
    <property type="molecule type" value="Genomic_DNA"/>
</dbReference>
<feature type="transmembrane region" description="Helical" evidence="1">
    <location>
        <begin position="26"/>
        <end position="47"/>
    </location>
</feature>
<name>A0A397Z5L2_BRACM</name>
<evidence type="ECO:0000313" key="2">
    <source>
        <dbReference type="EMBL" id="RID60751.1"/>
    </source>
</evidence>
<proteinExistence type="predicted"/>
<sequence length="83" mass="9739">MQIKGCQELWVKPVAKYFRKRTGCEFFLKLVFGPLVCNMSVVIFIFVTKKRGEVLLRITRTAYSHLLKGFECVVPHEVTYWIP</sequence>
<evidence type="ECO:0000256" key="1">
    <source>
        <dbReference type="SAM" id="Phobius"/>
    </source>
</evidence>
<accession>A0A397Z5L2</accession>
<protein>
    <submittedName>
        <fullName evidence="2">Uncharacterized protein</fullName>
    </submittedName>
</protein>
<keyword evidence="1" id="KW-1133">Transmembrane helix</keyword>
<evidence type="ECO:0000313" key="3">
    <source>
        <dbReference type="Proteomes" id="UP000264353"/>
    </source>
</evidence>
<dbReference type="Proteomes" id="UP000264353">
    <property type="component" value="Chromosome A6"/>
</dbReference>
<keyword evidence="1" id="KW-0472">Membrane</keyword>
<dbReference type="AlphaFoldDB" id="A0A397Z5L2"/>